<reference evidence="10" key="1">
    <citation type="journal article" date="2014" name="Front. Microbiol.">
        <title>High frequency of phylogenetically diverse reductive dehalogenase-homologous genes in deep subseafloor sedimentary metagenomes.</title>
        <authorList>
            <person name="Kawai M."/>
            <person name="Futagami T."/>
            <person name="Toyoda A."/>
            <person name="Takaki Y."/>
            <person name="Nishi S."/>
            <person name="Hori S."/>
            <person name="Arai W."/>
            <person name="Tsubouchi T."/>
            <person name="Morono Y."/>
            <person name="Uchiyama I."/>
            <person name="Ito T."/>
            <person name="Fujiyama A."/>
            <person name="Inagaki F."/>
            <person name="Takami H."/>
        </authorList>
    </citation>
    <scope>NUCLEOTIDE SEQUENCE</scope>
    <source>
        <strain evidence="10">Expedition CK06-06</strain>
    </source>
</reference>
<accession>X1ITC4</accession>
<dbReference type="EMBL" id="BARU01033881">
    <property type="protein sequence ID" value="GAH72490.1"/>
    <property type="molecule type" value="Genomic_DNA"/>
</dbReference>
<evidence type="ECO:0000256" key="7">
    <source>
        <dbReference type="ARBA" id="ARBA00022840"/>
    </source>
</evidence>
<dbReference type="Gene3D" id="3.40.50.620">
    <property type="entry name" value="HUPs"/>
    <property type="match status" value="1"/>
</dbReference>
<evidence type="ECO:0000256" key="2">
    <source>
        <dbReference type="ARBA" id="ARBA00009256"/>
    </source>
</evidence>
<evidence type="ECO:0000256" key="5">
    <source>
        <dbReference type="ARBA" id="ARBA00022655"/>
    </source>
</evidence>
<feature type="non-terminal residue" evidence="10">
    <location>
        <position position="207"/>
    </location>
</feature>
<protein>
    <recommendedName>
        <fullName evidence="3">pantoate--beta-alanine ligase (AMP-forming)</fullName>
        <ecNumber evidence="3">6.3.2.1</ecNumber>
    </recommendedName>
    <alternativeName>
        <fullName evidence="8">Pantoate-activating enzyme</fullName>
    </alternativeName>
</protein>
<keyword evidence="6" id="KW-0547">Nucleotide-binding</keyword>
<dbReference type="SUPFAM" id="SSF52374">
    <property type="entry name" value="Nucleotidylyl transferase"/>
    <property type="match status" value="1"/>
</dbReference>
<sequence length="207" mass="23422">MEVIETIEAVREKVKAARSQGRKIGLVPTMGAFHRGHISLIERAVKDCDFVVVSIFINPTQFGHGEDFEKYPRDFDADIEACRKASVDLVFAPSTEQMYAAENLTWINVEKLTEPLCGQFRPEHFRGVTTVCAKLFNIVQPDIAFFGRKDAQQAIVIKRMVADLNMPLKFVICPTIRDTGGFHQFGVYFDTAWIVQPGISNRCTMQF</sequence>
<dbReference type="NCBIfam" id="TIGR00018">
    <property type="entry name" value="panC"/>
    <property type="match status" value="1"/>
</dbReference>
<dbReference type="GO" id="GO:0004592">
    <property type="term" value="F:pantoate-beta-alanine ligase activity"/>
    <property type="evidence" value="ECO:0007669"/>
    <property type="project" value="UniProtKB-EC"/>
</dbReference>
<dbReference type="FunFam" id="3.40.50.620:FF:000013">
    <property type="entry name" value="Pantothenate synthetase"/>
    <property type="match status" value="1"/>
</dbReference>
<dbReference type="GO" id="GO:0015940">
    <property type="term" value="P:pantothenate biosynthetic process"/>
    <property type="evidence" value="ECO:0007669"/>
    <property type="project" value="UniProtKB-KW"/>
</dbReference>
<name>X1ITC4_9ZZZZ</name>
<dbReference type="GO" id="GO:0005524">
    <property type="term" value="F:ATP binding"/>
    <property type="evidence" value="ECO:0007669"/>
    <property type="project" value="UniProtKB-KW"/>
</dbReference>
<dbReference type="InterPro" id="IPR004821">
    <property type="entry name" value="Cyt_trans-like"/>
</dbReference>
<evidence type="ECO:0000256" key="3">
    <source>
        <dbReference type="ARBA" id="ARBA00012219"/>
    </source>
</evidence>
<keyword evidence="5" id="KW-0566">Pantothenate biosynthesis</keyword>
<dbReference type="PANTHER" id="PTHR21299:SF1">
    <property type="entry name" value="PANTOATE--BETA-ALANINE LIGASE"/>
    <property type="match status" value="1"/>
</dbReference>
<comment type="similarity">
    <text evidence="2">Belongs to the pantothenate synthetase family.</text>
</comment>
<keyword evidence="7" id="KW-0067">ATP-binding</keyword>
<evidence type="ECO:0000256" key="9">
    <source>
        <dbReference type="ARBA" id="ARBA00048258"/>
    </source>
</evidence>
<organism evidence="10">
    <name type="scientific">marine sediment metagenome</name>
    <dbReference type="NCBI Taxonomy" id="412755"/>
    <lineage>
        <taxon>unclassified sequences</taxon>
        <taxon>metagenomes</taxon>
        <taxon>ecological metagenomes</taxon>
    </lineage>
</organism>
<comment type="catalytic activity">
    <reaction evidence="9">
        <text>(R)-pantoate + beta-alanine + ATP = (R)-pantothenate + AMP + diphosphate + H(+)</text>
        <dbReference type="Rhea" id="RHEA:10912"/>
        <dbReference type="ChEBI" id="CHEBI:15378"/>
        <dbReference type="ChEBI" id="CHEBI:15980"/>
        <dbReference type="ChEBI" id="CHEBI:29032"/>
        <dbReference type="ChEBI" id="CHEBI:30616"/>
        <dbReference type="ChEBI" id="CHEBI:33019"/>
        <dbReference type="ChEBI" id="CHEBI:57966"/>
        <dbReference type="ChEBI" id="CHEBI:456215"/>
        <dbReference type="EC" id="6.3.2.1"/>
    </reaction>
</comment>
<evidence type="ECO:0000256" key="6">
    <source>
        <dbReference type="ARBA" id="ARBA00022741"/>
    </source>
</evidence>
<evidence type="ECO:0000313" key="10">
    <source>
        <dbReference type="EMBL" id="GAH72490.1"/>
    </source>
</evidence>
<proteinExistence type="inferred from homology"/>
<dbReference type="EC" id="6.3.2.1" evidence="3"/>
<comment type="caution">
    <text evidence="10">The sequence shown here is derived from an EMBL/GenBank/DDBJ whole genome shotgun (WGS) entry which is preliminary data.</text>
</comment>
<dbReference type="InterPro" id="IPR003721">
    <property type="entry name" value="Pantoate_ligase"/>
</dbReference>
<dbReference type="PANTHER" id="PTHR21299">
    <property type="entry name" value="CYTIDYLATE KINASE/PANTOATE-BETA-ALANINE LIGASE"/>
    <property type="match status" value="1"/>
</dbReference>
<gene>
    <name evidence="10" type="ORF">S03H2_53241</name>
</gene>
<dbReference type="AlphaFoldDB" id="X1ITC4"/>
<dbReference type="NCBIfam" id="TIGR00125">
    <property type="entry name" value="cyt_tran_rel"/>
    <property type="match status" value="1"/>
</dbReference>
<evidence type="ECO:0000256" key="1">
    <source>
        <dbReference type="ARBA" id="ARBA00004990"/>
    </source>
</evidence>
<comment type="pathway">
    <text evidence="1">Cofactor biosynthesis; (R)-pantothenate biosynthesis; (R)-pantothenate from (R)-pantoate and beta-alanine: step 1/1.</text>
</comment>
<dbReference type="GO" id="GO:0005829">
    <property type="term" value="C:cytosol"/>
    <property type="evidence" value="ECO:0007669"/>
    <property type="project" value="TreeGrafter"/>
</dbReference>
<dbReference type="Pfam" id="PF02569">
    <property type="entry name" value="Pantoate_ligase"/>
    <property type="match status" value="1"/>
</dbReference>
<evidence type="ECO:0000256" key="4">
    <source>
        <dbReference type="ARBA" id="ARBA00022598"/>
    </source>
</evidence>
<keyword evidence="4" id="KW-0436">Ligase</keyword>
<dbReference type="InterPro" id="IPR014729">
    <property type="entry name" value="Rossmann-like_a/b/a_fold"/>
</dbReference>
<evidence type="ECO:0000256" key="8">
    <source>
        <dbReference type="ARBA" id="ARBA00032806"/>
    </source>
</evidence>